<dbReference type="InterPro" id="IPR001119">
    <property type="entry name" value="SLH_dom"/>
</dbReference>
<dbReference type="Pfam" id="PF23197">
    <property type="entry name" value="IG_AIR9"/>
    <property type="match status" value="1"/>
</dbReference>
<dbReference type="RefSeq" id="WP_127199561.1">
    <property type="nucleotide sequence ID" value="NZ_RZNX01000004.1"/>
</dbReference>
<evidence type="ECO:0000313" key="5">
    <source>
        <dbReference type="Proteomes" id="UP000272464"/>
    </source>
</evidence>
<feature type="region of interest" description="Disordered" evidence="1">
    <location>
        <begin position="613"/>
        <end position="644"/>
    </location>
</feature>
<feature type="chain" id="PRO_5018615508" description="SLH domain-containing protein" evidence="2">
    <location>
        <begin position="30"/>
        <end position="876"/>
    </location>
</feature>
<dbReference type="InterPro" id="IPR056284">
    <property type="entry name" value="AIR9-like_A9"/>
</dbReference>
<feature type="domain" description="SLH" evidence="3">
    <location>
        <begin position="156"/>
        <end position="216"/>
    </location>
</feature>
<dbReference type="OrthoDB" id="5845122at2"/>
<dbReference type="PANTHER" id="PTHR43308">
    <property type="entry name" value="OUTER MEMBRANE PROTEIN ALPHA-RELATED"/>
    <property type="match status" value="1"/>
</dbReference>
<keyword evidence="5" id="KW-1185">Reference proteome</keyword>
<feature type="compositionally biased region" description="Pro residues" evidence="1">
    <location>
        <begin position="230"/>
        <end position="268"/>
    </location>
</feature>
<gene>
    <name evidence="4" type="ORF">EJP77_12470</name>
</gene>
<evidence type="ECO:0000256" key="1">
    <source>
        <dbReference type="SAM" id="MobiDB-lite"/>
    </source>
</evidence>
<feature type="compositionally biased region" description="Polar residues" evidence="1">
    <location>
        <begin position="635"/>
        <end position="644"/>
    </location>
</feature>
<organism evidence="4 5">
    <name type="scientific">Paenibacillus zeisoli</name>
    <dbReference type="NCBI Taxonomy" id="2496267"/>
    <lineage>
        <taxon>Bacteria</taxon>
        <taxon>Bacillati</taxon>
        <taxon>Bacillota</taxon>
        <taxon>Bacilli</taxon>
        <taxon>Bacillales</taxon>
        <taxon>Paenibacillaceae</taxon>
        <taxon>Paenibacillus</taxon>
    </lineage>
</organism>
<comment type="caution">
    <text evidence="4">The sequence shown here is derived from an EMBL/GenBank/DDBJ whole genome shotgun (WGS) entry which is preliminary data.</text>
</comment>
<feature type="domain" description="SLH" evidence="3">
    <location>
        <begin position="28"/>
        <end position="89"/>
    </location>
</feature>
<keyword evidence="2" id="KW-0732">Signal</keyword>
<dbReference type="PROSITE" id="PS51272">
    <property type="entry name" value="SLH"/>
    <property type="match status" value="3"/>
</dbReference>
<feature type="compositionally biased region" description="Basic and acidic residues" evidence="1">
    <location>
        <begin position="214"/>
        <end position="224"/>
    </location>
</feature>
<reference evidence="4 5" key="1">
    <citation type="submission" date="2018-12" db="EMBL/GenBank/DDBJ databases">
        <authorList>
            <person name="Sun L."/>
            <person name="Chen Z."/>
        </authorList>
    </citation>
    <scope>NUCLEOTIDE SEQUENCE [LARGE SCALE GENOMIC DNA]</scope>
    <source>
        <strain evidence="4 5">3-5-3</strain>
    </source>
</reference>
<dbReference type="Pfam" id="PF00395">
    <property type="entry name" value="SLH"/>
    <property type="match status" value="3"/>
</dbReference>
<feature type="domain" description="SLH" evidence="3">
    <location>
        <begin position="90"/>
        <end position="153"/>
    </location>
</feature>
<dbReference type="InterPro" id="IPR051465">
    <property type="entry name" value="Cell_Envelope_Struct_Comp"/>
</dbReference>
<protein>
    <recommendedName>
        <fullName evidence="3">SLH domain-containing protein</fullName>
    </recommendedName>
</protein>
<feature type="region of interest" description="Disordered" evidence="1">
    <location>
        <begin position="214"/>
        <end position="280"/>
    </location>
</feature>
<name>A0A3S1D8X7_9BACL</name>
<proteinExistence type="predicted"/>
<accession>A0A3S1D8X7</accession>
<dbReference type="Proteomes" id="UP000272464">
    <property type="component" value="Unassembled WGS sequence"/>
</dbReference>
<sequence length="876" mass="92290">MKKRNLRNKSLSVLSTAVLLGALTPHASAATTLSDIPNNYAKQAILELVEKGIMNGTGNGKFNPTSNISRQDFAIVLARSLNLDLSNPPATATFKDIPKDHYAYAAVEAAAKAGLVKGTGGGQFGTGQNLTREQMAVIFVNALGVDASGKAKDLKFSDASSIATWAKDAVAAAVEYGLMTGNTDGTFSPSNSASRQDLALVASKFLKEKVVVEEQKKNEQEQNKPADPVVTPPVVTPPIVTPTPDPTPIPTPTPTPPVVETPPTPTNPPVDESPVPAPEQPDLAPLLEGVVIAASTNETFYSHGVTPTSERSDIKKVELWQASYGMFGRGSSEQLVEGYTTLGAAISDEASYHLKVTDNSGQVVETWFTIDKTTPSIQGVNYQSQNSVGDGYAYDAGDYIMIAFNRSIQKFDTTDMNNSAGSDTLPGALPGLSVQAIENALKKKSENYTLGSGASLYTQNSMGSINNVPYGNIFRLVLGEGANIPAGGLTIALDPAKIVGPSGLSPAESFTITIPAVPAAPVISVNHAPTVNDVTISGVNEAGKTLTGSYTFSDEDLGDSEGATTYKWYRVDNDEVSNKTEILDANATTYTLTAADSGHKIIFEVTPVDTRGEVGSPVGSVTNTDVTDPAPTINGLPNNNNSDTQPYLNQSVTPSSTDSDIINVKLSKTDTGLNYYNHTYSLEVTGYKLGDSITENGSYELAVTDKGGHTTLSYFTIDTVEPTLSDDEPVTQQQDGSDPARYDSNDSIWINFNNPIKKYTIAEDYDKNGLDTTNVFNLEELESALQAVNPVYTFGQDAILMATTDGFYIGNGSYASDFQIILGTNANIPAGGVTISLSDSIISGPSGVHSAEPISITIPAIPGGSNQGPVIPGGDI</sequence>
<evidence type="ECO:0000256" key="2">
    <source>
        <dbReference type="SAM" id="SignalP"/>
    </source>
</evidence>
<dbReference type="PANTHER" id="PTHR43308:SF5">
    <property type="entry name" value="S-LAYER PROTEIN _ PEPTIDOGLYCAN ENDO-BETA-N-ACETYLGLUCOSAMINIDASE"/>
    <property type="match status" value="1"/>
</dbReference>
<evidence type="ECO:0000259" key="3">
    <source>
        <dbReference type="PROSITE" id="PS51272"/>
    </source>
</evidence>
<dbReference type="Gene3D" id="2.60.40.2700">
    <property type="match status" value="1"/>
</dbReference>
<dbReference type="EMBL" id="RZNX01000004">
    <property type="protein sequence ID" value="RUT30629.1"/>
    <property type="molecule type" value="Genomic_DNA"/>
</dbReference>
<evidence type="ECO:0000313" key="4">
    <source>
        <dbReference type="EMBL" id="RUT30629.1"/>
    </source>
</evidence>
<dbReference type="AlphaFoldDB" id="A0A3S1D8X7"/>
<feature type="signal peptide" evidence="2">
    <location>
        <begin position="1"/>
        <end position="29"/>
    </location>
</feature>